<accession>A0ABW5ANG0</accession>
<organism evidence="2 3">
    <name type="scientific">Rhodoplanes azumiensis</name>
    <dbReference type="NCBI Taxonomy" id="1897628"/>
    <lineage>
        <taxon>Bacteria</taxon>
        <taxon>Pseudomonadati</taxon>
        <taxon>Pseudomonadota</taxon>
        <taxon>Alphaproteobacteria</taxon>
        <taxon>Hyphomicrobiales</taxon>
        <taxon>Nitrobacteraceae</taxon>
        <taxon>Rhodoplanes</taxon>
    </lineage>
</organism>
<evidence type="ECO:0000313" key="3">
    <source>
        <dbReference type="Proteomes" id="UP001597314"/>
    </source>
</evidence>
<dbReference type="EMBL" id="JBHUIW010000019">
    <property type="protein sequence ID" value="MFD2183632.1"/>
    <property type="molecule type" value="Genomic_DNA"/>
</dbReference>
<dbReference type="InterPro" id="IPR001466">
    <property type="entry name" value="Beta-lactam-related"/>
</dbReference>
<dbReference type="GO" id="GO:0016787">
    <property type="term" value="F:hydrolase activity"/>
    <property type="evidence" value="ECO:0007669"/>
    <property type="project" value="UniProtKB-KW"/>
</dbReference>
<dbReference type="EC" id="3.-.-.-" evidence="2"/>
<comment type="caution">
    <text evidence="2">The sequence shown here is derived from an EMBL/GenBank/DDBJ whole genome shotgun (WGS) entry which is preliminary data.</text>
</comment>
<proteinExistence type="predicted"/>
<keyword evidence="2" id="KW-0378">Hydrolase</keyword>
<name>A0ABW5ANG0_9BRAD</name>
<evidence type="ECO:0000313" key="2">
    <source>
        <dbReference type="EMBL" id="MFD2183632.1"/>
    </source>
</evidence>
<dbReference type="InterPro" id="IPR012338">
    <property type="entry name" value="Beta-lactam/transpept-like"/>
</dbReference>
<dbReference type="Pfam" id="PF00144">
    <property type="entry name" value="Beta-lactamase"/>
    <property type="match status" value="1"/>
</dbReference>
<dbReference type="InterPro" id="IPR050491">
    <property type="entry name" value="AmpC-like"/>
</dbReference>
<keyword evidence="3" id="KW-1185">Reference proteome</keyword>
<evidence type="ECO:0000259" key="1">
    <source>
        <dbReference type="Pfam" id="PF00144"/>
    </source>
</evidence>
<dbReference type="PANTHER" id="PTHR46825:SF8">
    <property type="entry name" value="BETA-LACTAMASE-RELATED"/>
    <property type="match status" value="1"/>
</dbReference>
<reference evidence="3" key="1">
    <citation type="journal article" date="2019" name="Int. J. Syst. Evol. Microbiol.">
        <title>The Global Catalogue of Microorganisms (GCM) 10K type strain sequencing project: providing services to taxonomists for standard genome sequencing and annotation.</title>
        <authorList>
            <consortium name="The Broad Institute Genomics Platform"/>
            <consortium name="The Broad Institute Genome Sequencing Center for Infectious Disease"/>
            <person name="Wu L."/>
            <person name="Ma J."/>
        </authorList>
    </citation>
    <scope>NUCLEOTIDE SEQUENCE [LARGE SCALE GENOMIC DNA]</scope>
    <source>
        <strain evidence="3">CGMCC 1.6774</strain>
    </source>
</reference>
<dbReference type="RefSeq" id="WP_378478787.1">
    <property type="nucleotide sequence ID" value="NZ_JBHUIW010000019.1"/>
</dbReference>
<dbReference type="PANTHER" id="PTHR46825">
    <property type="entry name" value="D-ALANYL-D-ALANINE-CARBOXYPEPTIDASE/ENDOPEPTIDASE AMPH"/>
    <property type="match status" value="1"/>
</dbReference>
<dbReference type="Proteomes" id="UP001597314">
    <property type="component" value="Unassembled WGS sequence"/>
</dbReference>
<dbReference type="Gene3D" id="3.40.710.10">
    <property type="entry name" value="DD-peptidase/beta-lactamase superfamily"/>
    <property type="match status" value="1"/>
</dbReference>
<protein>
    <submittedName>
        <fullName evidence="2">Serine hydrolase domain-containing protein</fullName>
        <ecNumber evidence="2">3.-.-.-</ecNumber>
    </submittedName>
</protein>
<gene>
    <name evidence="2" type="ORF">ACFSOX_15865</name>
</gene>
<sequence length="392" mass="40962">MTGERMAGATPEQIVQTAAAHYLAVSHAPGCCIAVYDQESFGDGGLVCPHGLVGVPGSGTPVVGVTADTVFEIGSVTKVFTSTLLGVAVQAGGAWLTDTVQSWLDRNRKIVSTDLEGITLGQLATHTSGMPDQPKGLTDYSKPLFADLPPTPDIIAWWNSYDTPPPGCWQYSNIGFVTLGFAVTQMFPLPGWQYDSILSAQVTGPLGMARTGAVVDPTWLAARGTIGRWRSESGRFVFQGNVPTNDSAFDLKSTGNDMLAFLKAQIAPPDDLLGRAIALTQQRQGTFPVCASGAAVRSGSVTMGLGWQITTDTNGNAVYAKNGATSRGGFEAVVIFVPALRCGVAVLSNQYFDANAPHPAGIAPGATALLIIQKLHPGFALAGPLPDRNASD</sequence>
<feature type="domain" description="Beta-lactamase-related" evidence="1">
    <location>
        <begin position="58"/>
        <end position="352"/>
    </location>
</feature>
<dbReference type="SUPFAM" id="SSF56601">
    <property type="entry name" value="beta-lactamase/transpeptidase-like"/>
    <property type="match status" value="1"/>
</dbReference>